<name>A0ABS5ZX19_9PROT</name>
<organism evidence="1 2">
    <name type="scientific">Acidithiobacillus sulfurivorans</name>
    <dbReference type="NCBI Taxonomy" id="1958756"/>
    <lineage>
        <taxon>Bacteria</taxon>
        <taxon>Pseudomonadati</taxon>
        <taxon>Pseudomonadota</taxon>
        <taxon>Acidithiobacillia</taxon>
        <taxon>Acidithiobacillales</taxon>
        <taxon>Acidithiobacillaceae</taxon>
        <taxon>Acidithiobacillus</taxon>
    </lineage>
</organism>
<evidence type="ECO:0000313" key="2">
    <source>
        <dbReference type="Proteomes" id="UP000755654"/>
    </source>
</evidence>
<comment type="caution">
    <text evidence="1">The sequence shown here is derived from an EMBL/GenBank/DDBJ whole genome shotgun (WGS) entry which is preliminary data.</text>
</comment>
<keyword evidence="2" id="KW-1185">Reference proteome</keyword>
<reference evidence="1 2" key="1">
    <citation type="journal article" date="2021" name="ISME J.">
        <title>Genomic evolution of the class Acidithiobacillia: deep-branching Proteobacteria living in extreme acidic conditions.</title>
        <authorList>
            <person name="Moya-Beltran A."/>
            <person name="Beard S."/>
            <person name="Rojas-Villalobos C."/>
            <person name="Issotta F."/>
            <person name="Gallardo Y."/>
            <person name="Ulloa R."/>
            <person name="Giaveno A."/>
            <person name="Degli Esposti M."/>
            <person name="Johnson D.B."/>
            <person name="Quatrini R."/>
        </authorList>
    </citation>
    <scope>NUCLEOTIDE SEQUENCE [LARGE SCALE GENOMIC DNA]</scope>
    <source>
        <strain evidence="1 2">RW2</strain>
    </source>
</reference>
<protein>
    <submittedName>
        <fullName evidence="1">Uncharacterized protein</fullName>
    </submittedName>
</protein>
<accession>A0ABS5ZX19</accession>
<evidence type="ECO:0000313" key="1">
    <source>
        <dbReference type="EMBL" id="MBU2759714.1"/>
    </source>
</evidence>
<dbReference type="EMBL" id="JAAOMP010000068">
    <property type="protein sequence ID" value="MBU2759714.1"/>
    <property type="molecule type" value="Genomic_DNA"/>
</dbReference>
<dbReference type="Proteomes" id="UP000755654">
    <property type="component" value="Unassembled WGS sequence"/>
</dbReference>
<dbReference type="RefSeq" id="WP_215882071.1">
    <property type="nucleotide sequence ID" value="NZ_JAAOMP010000068.1"/>
</dbReference>
<gene>
    <name evidence="1" type="ORF">HAP95_06040</name>
</gene>
<sequence>MSRILECLRDALTPNMENMLGRGEVLPAMSRATKKTAASPLACVVCGHPVAFIKGKTGKPLCAACLTFSAKMPCVSDPGKPEKSRGLSPCNPKGGGMGLLVTPSQGVQFFVKEDKFDLVFLNTVQHTLIPFASVDHVLTASVEAVMRLPDGALYWWGMAQENDIYPLLARLRDAPWDIAQDMMRFHTGLSSPARIDTGASWIAVASLKKRPESVQFVKSVRRAMSEKDEKKRQDKLVALNEECPEAMALVSDLTEYALAASF</sequence>
<proteinExistence type="predicted"/>